<reference evidence="1 2" key="1">
    <citation type="submission" date="2019-01" db="EMBL/GenBank/DDBJ databases">
        <title>Ancylomarina salipaludis sp. nov., isolated from a salt marsh.</title>
        <authorList>
            <person name="Yoon J.-H."/>
        </authorList>
    </citation>
    <scope>NUCLEOTIDE SEQUENCE [LARGE SCALE GENOMIC DNA]</scope>
    <source>
        <strain evidence="1 2">SHSM-M15</strain>
    </source>
</reference>
<protein>
    <submittedName>
        <fullName evidence="1">Uncharacterized protein</fullName>
    </submittedName>
</protein>
<dbReference type="OrthoDB" id="1122585at2"/>
<dbReference type="EMBL" id="SAXA01000004">
    <property type="protein sequence ID" value="RXQ95886.1"/>
    <property type="molecule type" value="Genomic_DNA"/>
</dbReference>
<keyword evidence="2" id="KW-1185">Reference proteome</keyword>
<evidence type="ECO:0000313" key="2">
    <source>
        <dbReference type="Proteomes" id="UP000289703"/>
    </source>
</evidence>
<dbReference type="AlphaFoldDB" id="A0A4Q1JNY9"/>
<gene>
    <name evidence="1" type="ORF">EO244_06155</name>
</gene>
<evidence type="ECO:0000313" key="1">
    <source>
        <dbReference type="EMBL" id="RXQ95886.1"/>
    </source>
</evidence>
<dbReference type="Proteomes" id="UP000289703">
    <property type="component" value="Unassembled WGS sequence"/>
</dbReference>
<name>A0A4Q1JNY9_9BACT</name>
<comment type="caution">
    <text evidence="1">The sequence shown here is derived from an EMBL/GenBank/DDBJ whole genome shotgun (WGS) entry which is preliminary data.</text>
</comment>
<dbReference type="RefSeq" id="WP_129253779.1">
    <property type="nucleotide sequence ID" value="NZ_SAXA01000004.1"/>
</dbReference>
<proteinExistence type="predicted"/>
<sequence>MKVYINHIEIQTFNGARLSDALLSYSKDCYKQLMAKQIWLEDERGNAMESDGRLWDGIQLFIKTKQNDQNI</sequence>
<accession>A0A4Q1JNY9</accession>
<organism evidence="1 2">
    <name type="scientific">Ancylomarina salipaludis</name>
    <dbReference type="NCBI Taxonomy" id="2501299"/>
    <lineage>
        <taxon>Bacteria</taxon>
        <taxon>Pseudomonadati</taxon>
        <taxon>Bacteroidota</taxon>
        <taxon>Bacteroidia</taxon>
        <taxon>Marinilabiliales</taxon>
        <taxon>Marinifilaceae</taxon>
        <taxon>Ancylomarina</taxon>
    </lineage>
</organism>